<dbReference type="GO" id="GO:0016757">
    <property type="term" value="F:glycosyltransferase activity"/>
    <property type="evidence" value="ECO:0007669"/>
    <property type="project" value="UniProtKB-KW"/>
</dbReference>
<dbReference type="SUPFAM" id="SSF48452">
    <property type="entry name" value="TPR-like"/>
    <property type="match status" value="2"/>
</dbReference>
<gene>
    <name evidence="7" type="ORF">DCF19_06450</name>
</gene>
<dbReference type="Gene3D" id="3.40.50.11380">
    <property type="match status" value="1"/>
</dbReference>
<evidence type="ECO:0000256" key="2">
    <source>
        <dbReference type="ARBA" id="ARBA00022676"/>
    </source>
</evidence>
<organism evidence="7 8">
    <name type="scientific">Pseudanabaena frigida</name>
    <dbReference type="NCBI Taxonomy" id="945775"/>
    <lineage>
        <taxon>Bacteria</taxon>
        <taxon>Bacillati</taxon>
        <taxon>Cyanobacteriota</taxon>
        <taxon>Cyanophyceae</taxon>
        <taxon>Pseudanabaenales</taxon>
        <taxon>Pseudanabaenaceae</taxon>
        <taxon>Pseudanabaena</taxon>
    </lineage>
</organism>
<dbReference type="InterPro" id="IPR029489">
    <property type="entry name" value="OGT/SEC/SPY_C"/>
</dbReference>
<dbReference type="Gene3D" id="1.25.40.10">
    <property type="entry name" value="Tetratricopeptide repeat domain"/>
    <property type="match status" value="2"/>
</dbReference>
<evidence type="ECO:0000313" key="8">
    <source>
        <dbReference type="Proteomes" id="UP000249467"/>
    </source>
</evidence>
<reference evidence="7 8" key="2">
    <citation type="submission" date="2018-06" db="EMBL/GenBank/DDBJ databases">
        <title>Metagenomic assembly of (sub)arctic Cyanobacteria and their associated microbiome from non-axenic cultures.</title>
        <authorList>
            <person name="Baurain D."/>
        </authorList>
    </citation>
    <scope>NUCLEOTIDE SEQUENCE [LARGE SCALE GENOMIC DNA]</scope>
    <source>
        <strain evidence="7">ULC066bin1</strain>
    </source>
</reference>
<protein>
    <submittedName>
        <fullName evidence="7">O-linked N-acetylglucosamine transferase, SPINDLY family protein</fullName>
    </submittedName>
</protein>
<evidence type="ECO:0000313" key="7">
    <source>
        <dbReference type="EMBL" id="PZO42675.1"/>
    </source>
</evidence>
<keyword evidence="3 7" id="KW-0808">Transferase</keyword>
<dbReference type="AlphaFoldDB" id="A0A2W4Y6U5"/>
<feature type="domain" description="O-GlcNAc transferase C-terminal" evidence="6">
    <location>
        <begin position="516"/>
        <end position="710"/>
    </location>
</feature>
<dbReference type="InterPro" id="IPR051939">
    <property type="entry name" value="Glycosyltr_41/O-GlcNAc_trsf"/>
</dbReference>
<proteinExistence type="predicted"/>
<dbReference type="EMBL" id="QBML01000006">
    <property type="protein sequence ID" value="PZO42675.1"/>
    <property type="molecule type" value="Genomic_DNA"/>
</dbReference>
<keyword evidence="2" id="KW-0328">Glycosyltransferase</keyword>
<sequence length="723" mass="84323">MTNWQELLLHNDYAQIIQLSQESIDIDPNLGINYCYLGLAYLLQDKIDEARKIWSLGLEKSTSIDLYTKELYEILRQEFFRQEALKEYQIAWEICQNIRFIEPKDFDNLVRICVLSLKLKTFIAETLQDLDFINLIQSGVDINDDSLLNLIVNIAYAPIPKEECIEFIGFCAPYIQDTENCINHLLYLAIKFRLDLALKFIDICHKVSPNNIKVLGCLSNLYINDYQYSKAIEVTRQLVRDFSGNTLDRIASNYLLLSALMSAGGQWQEAEELFKKLQSLLSQIIEQNPVDIPKMYLSQISMTCFFAPYFQDSPKFNRDLQNQIMNLFQSNIQHIYPELVQKFKKNRQLRKGNKQNRKIRIGYLTTSLRQHSVGWLARSLFQHFDRDSFEIYGYFPEYKLGADFLEEWYIGRMHKVYRESVEYWGAHFAIAEQIDRDEIDILVDPESMTSVINLEILSLKPAPLQVTWLGWDASGLPAIDYYIADSYSLPDNAQDYYSEKIWRLPQSYIAVDGFESTIANLSRRELGIPADGIIYFSSQKSYKRHPETVQAQLQIIKQVPNSYFLIKGLSDEDLVQNFFYEIADAEGVERDRLKFLPYAKSEAEHRANLAIADIVLDTFPYNGATTTMETLWMGIPMVTLVGEQFSARNSYTMMKNAGITEGIAWNFQEYVEWGVRFGNDANLRQEVAWKLRQSRKDSPLWDGRQFAREMEKAYRQMWEIYNA</sequence>
<comment type="pathway">
    <text evidence="1">Protein modification; protein glycosylation.</text>
</comment>
<evidence type="ECO:0000256" key="3">
    <source>
        <dbReference type="ARBA" id="ARBA00022679"/>
    </source>
</evidence>
<dbReference type="Pfam" id="PF13844">
    <property type="entry name" value="Glyco_transf_41"/>
    <property type="match status" value="2"/>
</dbReference>
<feature type="domain" description="O-GlcNAc transferase C-terminal" evidence="6">
    <location>
        <begin position="351"/>
        <end position="512"/>
    </location>
</feature>
<keyword evidence="4" id="KW-0677">Repeat</keyword>
<dbReference type="PANTHER" id="PTHR44835">
    <property type="entry name" value="UDP-N-ACETYLGLUCOSAMINE--PEPTIDE N-ACETYLGLUCOSAMINYLTRANSFERASE SPINDLY-RELATED"/>
    <property type="match status" value="1"/>
</dbReference>
<reference evidence="7 8" key="1">
    <citation type="submission" date="2018-04" db="EMBL/GenBank/DDBJ databases">
        <authorList>
            <person name="Go L.Y."/>
            <person name="Mitchell J.A."/>
        </authorList>
    </citation>
    <scope>NUCLEOTIDE SEQUENCE [LARGE SCALE GENOMIC DNA]</scope>
    <source>
        <strain evidence="7">ULC066bin1</strain>
    </source>
</reference>
<accession>A0A2W4Y6U5</accession>
<keyword evidence="5" id="KW-0802">TPR repeat</keyword>
<name>A0A2W4Y6U5_9CYAN</name>
<dbReference type="PANTHER" id="PTHR44835:SF1">
    <property type="entry name" value="PROTEIN O-GLCNAC TRANSFERASE"/>
    <property type="match status" value="1"/>
</dbReference>
<evidence type="ECO:0000256" key="4">
    <source>
        <dbReference type="ARBA" id="ARBA00022737"/>
    </source>
</evidence>
<dbReference type="InterPro" id="IPR011990">
    <property type="entry name" value="TPR-like_helical_dom_sf"/>
</dbReference>
<dbReference type="SUPFAM" id="SSF53756">
    <property type="entry name" value="UDP-Glycosyltransferase/glycogen phosphorylase"/>
    <property type="match status" value="1"/>
</dbReference>
<evidence type="ECO:0000256" key="1">
    <source>
        <dbReference type="ARBA" id="ARBA00004922"/>
    </source>
</evidence>
<evidence type="ECO:0000259" key="6">
    <source>
        <dbReference type="Pfam" id="PF13844"/>
    </source>
</evidence>
<comment type="caution">
    <text evidence="7">The sequence shown here is derived from an EMBL/GenBank/DDBJ whole genome shotgun (WGS) entry which is preliminary data.</text>
</comment>
<evidence type="ECO:0000256" key="5">
    <source>
        <dbReference type="ARBA" id="ARBA00022803"/>
    </source>
</evidence>
<dbReference type="Gene3D" id="3.40.50.2000">
    <property type="entry name" value="Glycogen Phosphorylase B"/>
    <property type="match status" value="1"/>
</dbReference>
<dbReference type="Proteomes" id="UP000249467">
    <property type="component" value="Unassembled WGS sequence"/>
</dbReference>